<dbReference type="RefSeq" id="XP_038804324.1">
    <property type="nucleotide sequence ID" value="XM_038959266.1"/>
</dbReference>
<comment type="similarity">
    <text evidence="6">Belongs to the TRAFAC class myosin-kinesin ATPase superfamily. Kinesin family.</text>
</comment>
<dbReference type="InterPro" id="IPR027417">
    <property type="entry name" value="P-loop_NTPase"/>
</dbReference>
<dbReference type="SUPFAM" id="SSF52540">
    <property type="entry name" value="P-loop containing nucleoside triphosphate hydrolases"/>
    <property type="match status" value="1"/>
</dbReference>
<dbReference type="GeneID" id="62238415"/>
<gene>
    <name evidence="8" type="ORF">EAE98_011644</name>
</gene>
<dbReference type="PANTHER" id="PTHR47971">
    <property type="entry name" value="KINESIN-RELATED PROTEIN 6"/>
    <property type="match status" value="1"/>
</dbReference>
<evidence type="ECO:0000256" key="2">
    <source>
        <dbReference type="ARBA" id="ARBA00022490"/>
    </source>
</evidence>
<evidence type="ECO:0000313" key="8">
    <source>
        <dbReference type="EMBL" id="KAF7913093.1"/>
    </source>
</evidence>
<comment type="caution">
    <text evidence="6">Lacks conserved residue(s) required for the propagation of feature annotation.</text>
</comment>
<name>A0ABQ7I5B7_9HELO</name>
<dbReference type="PANTHER" id="PTHR47971:SF8">
    <property type="entry name" value="KINESIN-LIKE PROTEIN"/>
    <property type="match status" value="1"/>
</dbReference>
<evidence type="ECO:0000313" key="9">
    <source>
        <dbReference type="Proteomes" id="UP000783213"/>
    </source>
</evidence>
<dbReference type="EMBL" id="RCSX01000051">
    <property type="protein sequence ID" value="KAF7913093.1"/>
    <property type="molecule type" value="Genomic_DNA"/>
</dbReference>
<protein>
    <recommendedName>
        <fullName evidence="7">Kinesin motor domain-containing protein</fullName>
    </recommendedName>
</protein>
<dbReference type="Proteomes" id="UP000783213">
    <property type="component" value="Unassembled WGS sequence"/>
</dbReference>
<reference evidence="8 9" key="1">
    <citation type="journal article" date="2020" name="Genome Biol. Evol.">
        <title>Comparative genomics of Sclerotiniaceae.</title>
        <authorList>
            <person name="Valero Jimenez C.A."/>
            <person name="Steentjes M."/>
            <person name="Scholten O.E."/>
            <person name="Van Kan J.A.L."/>
        </authorList>
    </citation>
    <scope>NUCLEOTIDE SEQUENCE [LARGE SCALE GENOMIC DNA]</scope>
    <source>
        <strain evidence="8 9">B1</strain>
    </source>
</reference>
<sequence length="95" mass="10561">MIFVNLAGAKYQIRDIDDEQTPQERQEGRQINTELLALKEVISAWSAGQARIPFRSSPLTMVLQEHFTMCSKGASAMIVALTSTSDQYLATLKSL</sequence>
<feature type="domain" description="Kinesin motor" evidence="7">
    <location>
        <begin position="1"/>
        <end position="95"/>
    </location>
</feature>
<dbReference type="InterPro" id="IPR027640">
    <property type="entry name" value="Kinesin-like_fam"/>
</dbReference>
<evidence type="ECO:0000256" key="4">
    <source>
        <dbReference type="ARBA" id="ARBA00023175"/>
    </source>
</evidence>
<keyword evidence="9" id="KW-1185">Reference proteome</keyword>
<evidence type="ECO:0000259" key="7">
    <source>
        <dbReference type="PROSITE" id="PS50067"/>
    </source>
</evidence>
<keyword evidence="3" id="KW-0493">Microtubule</keyword>
<evidence type="ECO:0000256" key="6">
    <source>
        <dbReference type="PROSITE-ProRule" id="PRU00283"/>
    </source>
</evidence>
<dbReference type="InterPro" id="IPR001752">
    <property type="entry name" value="Kinesin_motor_dom"/>
</dbReference>
<dbReference type="Pfam" id="PF00225">
    <property type="entry name" value="Kinesin"/>
    <property type="match status" value="1"/>
</dbReference>
<dbReference type="InterPro" id="IPR036961">
    <property type="entry name" value="Kinesin_motor_dom_sf"/>
</dbReference>
<organism evidence="8 9">
    <name type="scientific">Botrytis deweyae</name>
    <dbReference type="NCBI Taxonomy" id="2478750"/>
    <lineage>
        <taxon>Eukaryota</taxon>
        <taxon>Fungi</taxon>
        <taxon>Dikarya</taxon>
        <taxon>Ascomycota</taxon>
        <taxon>Pezizomycotina</taxon>
        <taxon>Leotiomycetes</taxon>
        <taxon>Helotiales</taxon>
        <taxon>Sclerotiniaceae</taxon>
        <taxon>Botrytis</taxon>
    </lineage>
</organism>
<evidence type="ECO:0000256" key="5">
    <source>
        <dbReference type="ARBA" id="ARBA00023212"/>
    </source>
</evidence>
<dbReference type="PROSITE" id="PS50067">
    <property type="entry name" value="KINESIN_MOTOR_2"/>
    <property type="match status" value="1"/>
</dbReference>
<keyword evidence="4" id="KW-0505">Motor protein</keyword>
<accession>A0ABQ7I5B7</accession>
<evidence type="ECO:0000256" key="1">
    <source>
        <dbReference type="ARBA" id="ARBA00004245"/>
    </source>
</evidence>
<dbReference type="Gene3D" id="3.40.850.10">
    <property type="entry name" value="Kinesin motor domain"/>
    <property type="match status" value="1"/>
</dbReference>
<comment type="caution">
    <text evidence="8">The sequence shown here is derived from an EMBL/GenBank/DDBJ whole genome shotgun (WGS) entry which is preliminary data.</text>
</comment>
<evidence type="ECO:0000256" key="3">
    <source>
        <dbReference type="ARBA" id="ARBA00022701"/>
    </source>
</evidence>
<comment type="subcellular location">
    <subcellularLocation>
        <location evidence="1">Cytoplasm</location>
        <location evidence="1">Cytoskeleton</location>
    </subcellularLocation>
</comment>
<proteinExistence type="inferred from homology"/>
<keyword evidence="2" id="KW-0963">Cytoplasm</keyword>
<keyword evidence="5" id="KW-0206">Cytoskeleton</keyword>